<dbReference type="AlphaFoldDB" id="A0AB39LYI5"/>
<proteinExistence type="predicted"/>
<dbReference type="RefSeq" id="WP_369186476.1">
    <property type="nucleotide sequence ID" value="NZ_CP163431.1"/>
</dbReference>
<dbReference type="EMBL" id="CP163431">
    <property type="protein sequence ID" value="XDP99340.1"/>
    <property type="molecule type" value="Genomic_DNA"/>
</dbReference>
<accession>A0AB39LYI5</accession>
<reference evidence="1" key="1">
    <citation type="submission" date="2024-07" db="EMBL/GenBank/DDBJ databases">
        <authorList>
            <person name="Yu S.T."/>
        </authorList>
    </citation>
    <scope>NUCLEOTIDE SEQUENCE</scope>
    <source>
        <strain evidence="1">R08</strain>
    </source>
</reference>
<name>A0AB39LYI5_9ACTN</name>
<organism evidence="1">
    <name type="scientific">Streptomyces sp. R08</name>
    <dbReference type="NCBI Taxonomy" id="3238624"/>
    <lineage>
        <taxon>Bacteria</taxon>
        <taxon>Bacillati</taxon>
        <taxon>Actinomycetota</taxon>
        <taxon>Actinomycetes</taxon>
        <taxon>Kitasatosporales</taxon>
        <taxon>Streptomycetaceae</taxon>
        <taxon>Streptomyces</taxon>
    </lineage>
</organism>
<sequence length="122" mass="14028">MTARNRANKRKGAAWEIDFNKAMREEGFDIERLRLAGKDDEGDQVVREDDGLFTVIENKNASAFTPGPFVDEMEREVTNFARHRGIDVRRVDGIVVVKRRGKPWHQAYVLTTVARHFGLDIE</sequence>
<evidence type="ECO:0008006" key="2">
    <source>
        <dbReference type="Google" id="ProtNLM"/>
    </source>
</evidence>
<evidence type="ECO:0000313" key="1">
    <source>
        <dbReference type="EMBL" id="XDP99340.1"/>
    </source>
</evidence>
<gene>
    <name evidence="1" type="ORF">AB5J58_03715</name>
</gene>
<protein>
    <recommendedName>
        <fullName evidence="2">Holliday junction resolvase</fullName>
    </recommendedName>
</protein>